<evidence type="ECO:0000256" key="1">
    <source>
        <dbReference type="SAM" id="MobiDB-lite"/>
    </source>
</evidence>
<gene>
    <name evidence="2" type="ORF">ACHHYP_20056</name>
</gene>
<accession>A0A1V9ZTK7</accession>
<protein>
    <submittedName>
        <fullName evidence="2">Uncharacterized protein</fullName>
    </submittedName>
</protein>
<evidence type="ECO:0000313" key="3">
    <source>
        <dbReference type="Proteomes" id="UP000243579"/>
    </source>
</evidence>
<proteinExistence type="predicted"/>
<feature type="region of interest" description="Disordered" evidence="1">
    <location>
        <begin position="1"/>
        <end position="54"/>
    </location>
</feature>
<comment type="caution">
    <text evidence="2">The sequence shown here is derived from an EMBL/GenBank/DDBJ whole genome shotgun (WGS) entry which is preliminary data.</text>
</comment>
<name>A0A1V9ZTK7_ACHHY</name>
<reference evidence="2 3" key="1">
    <citation type="journal article" date="2014" name="Genome Biol. Evol.">
        <title>The secreted proteins of Achlya hypogyna and Thraustotheca clavata identify the ancestral oomycete secretome and reveal gene acquisitions by horizontal gene transfer.</title>
        <authorList>
            <person name="Misner I."/>
            <person name="Blouin N."/>
            <person name="Leonard G."/>
            <person name="Richards T.A."/>
            <person name="Lane C.E."/>
        </authorList>
    </citation>
    <scope>NUCLEOTIDE SEQUENCE [LARGE SCALE GENOMIC DNA]</scope>
    <source>
        <strain evidence="2 3">ATCC 48635</strain>
    </source>
</reference>
<evidence type="ECO:0000313" key="2">
    <source>
        <dbReference type="EMBL" id="OQS01362.1"/>
    </source>
</evidence>
<organism evidence="2 3">
    <name type="scientific">Achlya hypogyna</name>
    <name type="common">Oomycete</name>
    <name type="synonym">Protoachlya hypogyna</name>
    <dbReference type="NCBI Taxonomy" id="1202772"/>
    <lineage>
        <taxon>Eukaryota</taxon>
        <taxon>Sar</taxon>
        <taxon>Stramenopiles</taxon>
        <taxon>Oomycota</taxon>
        <taxon>Saprolegniomycetes</taxon>
        <taxon>Saprolegniales</taxon>
        <taxon>Achlyaceae</taxon>
        <taxon>Achlya</taxon>
    </lineage>
</organism>
<dbReference type="EMBL" id="JNBR01000009">
    <property type="protein sequence ID" value="OQS01362.1"/>
    <property type="molecule type" value="Genomic_DNA"/>
</dbReference>
<dbReference type="Proteomes" id="UP000243579">
    <property type="component" value="Unassembled WGS sequence"/>
</dbReference>
<keyword evidence="3" id="KW-1185">Reference proteome</keyword>
<feature type="compositionally biased region" description="Polar residues" evidence="1">
    <location>
        <begin position="13"/>
        <end position="25"/>
    </location>
</feature>
<sequence length="204" mass="22117">MIPATSTHEHTPTKSQRTDGCSNHTQRGETGANMGGCRRTPPSRTRSHAAAATSGTVYLQTEGYKRSDPEPAVETVHVGDALCVMVHDNSHDAEDKRDDREGVQAGVDVHVRQMREGRPSDHMHGYGCAWVKALTAPKPQSSPNVISTGCQLNTSELLPSKVKPATFDSTTLPVATVLYVVTTEPIHTHTRMKITTGSTYEQQS</sequence>
<dbReference type="AlphaFoldDB" id="A0A1V9ZTK7"/>